<dbReference type="EMBL" id="ABDC03011512">
    <property type="status" value="NOT_ANNOTATED_CDS"/>
    <property type="molecule type" value="Genomic_DNA"/>
</dbReference>
<feature type="domain" description="ADF-H" evidence="4">
    <location>
        <begin position="1"/>
        <end position="135"/>
    </location>
</feature>
<dbReference type="AlphaFoldDB" id="A0A8C5VVJ1"/>
<name>A0A8C5VVJ1_MICMU</name>
<evidence type="ECO:0000313" key="5">
    <source>
        <dbReference type="Ensembl" id="ENSMICP00000028654.1"/>
    </source>
</evidence>
<protein>
    <recommendedName>
        <fullName evidence="4">ADF-H domain-containing protein</fullName>
    </recommendedName>
</protein>
<reference evidence="5" key="2">
    <citation type="submission" date="2025-08" db="UniProtKB">
        <authorList>
            <consortium name="Ensembl"/>
        </authorList>
    </citation>
    <scope>IDENTIFICATION</scope>
</reference>
<keyword evidence="6" id="KW-1185">Reference proteome</keyword>
<dbReference type="InterPro" id="IPR002108">
    <property type="entry name" value="ADF-H"/>
</dbReference>
<evidence type="ECO:0000259" key="4">
    <source>
        <dbReference type="PROSITE" id="PS51263"/>
    </source>
</evidence>
<reference evidence="5" key="1">
    <citation type="submission" date="2016-12" db="EMBL/GenBank/DDBJ databases">
        <title>Mouse lemur reference genome and diversity panel.</title>
        <authorList>
            <person name="Harris R."/>
            <person name="Larsen P."/>
            <person name="Liu Y."/>
            <person name="Hughes D.S."/>
            <person name="Murali S."/>
            <person name="Raveendran M."/>
            <person name="Korchina V."/>
            <person name="Wang M."/>
            <person name="Jhangiani S."/>
            <person name="Bandaranaike D."/>
            <person name="Bellair M."/>
            <person name="Blankenburg K."/>
            <person name="Chao H."/>
            <person name="Dahdouli M."/>
            <person name="Dinh H."/>
            <person name="Doddapaneni H."/>
            <person name="English A."/>
            <person name="Firestine M."/>
            <person name="Gnanaolivu R."/>
            <person name="Gross S."/>
            <person name="Hernandez B."/>
            <person name="Javaid M."/>
            <person name="Jayaseelan J."/>
            <person name="Jones J."/>
            <person name="Khan Z."/>
            <person name="Kovar C."/>
            <person name="Kurapati P."/>
            <person name="Le B."/>
            <person name="Lee S."/>
            <person name="Li M."/>
            <person name="Mathew T."/>
            <person name="Narasimhan A."/>
            <person name="Ngo D."/>
            <person name="Nguyen L."/>
            <person name="Okwuonu G."/>
            <person name="Ongeri F."/>
            <person name="Osuji N."/>
            <person name="Pu L.-L."/>
            <person name="Puazo M."/>
            <person name="Quiroz J."/>
            <person name="Raj R."/>
            <person name="Rajbhandari K."/>
            <person name="Reid J.G."/>
            <person name="Santibanez J."/>
            <person name="Sexton D."/>
            <person name="Skinner E."/>
            <person name="Vee V."/>
            <person name="Weissenberger G."/>
            <person name="Wu Y."/>
            <person name="Xin Y."/>
            <person name="Han Y."/>
            <person name="Campbell C."/>
            <person name="Brown A."/>
            <person name="Sullivan B."/>
            <person name="Shelton J."/>
            <person name="Brown S."/>
            <person name="Dudchenko O."/>
            <person name="Machol I."/>
            <person name="Durand N."/>
            <person name="Shamim M."/>
            <person name="Lieberman A."/>
            <person name="Muzny D.M."/>
            <person name="Richards S."/>
            <person name="Yoder A."/>
            <person name="Worley K.C."/>
            <person name="Rogers J."/>
            <person name="Gibbs R.A."/>
        </authorList>
    </citation>
    <scope>NUCLEOTIDE SEQUENCE [LARGE SCALE GENOMIC DNA]</scope>
</reference>
<evidence type="ECO:0000313" key="6">
    <source>
        <dbReference type="Proteomes" id="UP000694394"/>
    </source>
</evidence>
<dbReference type="Ensembl" id="ENSMICT00000032011.2">
    <property type="protein sequence ID" value="ENSMICP00000028654.1"/>
    <property type="gene ID" value="ENSMICG00000032495.2"/>
</dbReference>
<accession>A0A8C5VVJ1</accession>
<dbReference type="SMART" id="SM00102">
    <property type="entry name" value="ADF"/>
    <property type="match status" value="1"/>
</dbReference>
<dbReference type="SUPFAM" id="SSF55753">
    <property type="entry name" value="Actin depolymerizing proteins"/>
    <property type="match status" value="1"/>
</dbReference>
<organism evidence="5 6">
    <name type="scientific">Microcebus murinus</name>
    <name type="common">Gray mouse lemur</name>
    <name type="synonym">Lemur murinus</name>
    <dbReference type="NCBI Taxonomy" id="30608"/>
    <lineage>
        <taxon>Eukaryota</taxon>
        <taxon>Metazoa</taxon>
        <taxon>Chordata</taxon>
        <taxon>Craniata</taxon>
        <taxon>Vertebrata</taxon>
        <taxon>Euteleostomi</taxon>
        <taxon>Mammalia</taxon>
        <taxon>Eutheria</taxon>
        <taxon>Euarchontoglires</taxon>
        <taxon>Primates</taxon>
        <taxon>Strepsirrhini</taxon>
        <taxon>Lemuriformes</taxon>
        <taxon>Cheirogaleidae</taxon>
        <taxon>Microcebus</taxon>
    </lineage>
</organism>
<dbReference type="GO" id="GO:0003779">
    <property type="term" value="F:actin binding"/>
    <property type="evidence" value="ECO:0007669"/>
    <property type="project" value="UniProtKB-KW"/>
</dbReference>
<dbReference type="Gene3D" id="3.40.20.10">
    <property type="entry name" value="Severin"/>
    <property type="match status" value="1"/>
</dbReference>
<evidence type="ECO:0000256" key="1">
    <source>
        <dbReference type="ARBA" id="ARBA00006844"/>
    </source>
</evidence>
<keyword evidence="3" id="KW-0009">Actin-binding</keyword>
<sequence>MKSSKFFCPLCLRKSTQGEIKKRKQAVLFCLSDNKRQIIVEEAKQILVGDAGDAAEDPTHLCEAALCDATCETKEPKKEDLASIFWAPESAPLNSKMIYASSKDTIKKKFTDIKHEWQVNGLDDIKDHSTLGKKLEVNVVVSLEGKPL</sequence>
<dbReference type="GO" id="GO:0015629">
    <property type="term" value="C:actin cytoskeleton"/>
    <property type="evidence" value="ECO:0007669"/>
    <property type="project" value="InterPro"/>
</dbReference>
<dbReference type="InterPro" id="IPR017904">
    <property type="entry name" value="ADF/Cofilin"/>
</dbReference>
<dbReference type="Pfam" id="PF00241">
    <property type="entry name" value="Cofilin_ADF"/>
    <property type="match status" value="1"/>
</dbReference>
<dbReference type="PRINTS" id="PR00006">
    <property type="entry name" value="COFILIN"/>
</dbReference>
<dbReference type="Proteomes" id="UP000694394">
    <property type="component" value="Chromosome 8"/>
</dbReference>
<dbReference type="PROSITE" id="PS51263">
    <property type="entry name" value="ADF_H"/>
    <property type="match status" value="1"/>
</dbReference>
<comment type="similarity">
    <text evidence="1">Belongs to the actin-binding proteins ADF family.</text>
</comment>
<dbReference type="InterPro" id="IPR029006">
    <property type="entry name" value="ADF-H/Gelsolin-like_dom_sf"/>
</dbReference>
<proteinExistence type="inferred from homology"/>
<evidence type="ECO:0000256" key="3">
    <source>
        <dbReference type="ARBA" id="ARBA00023203"/>
    </source>
</evidence>
<dbReference type="GeneTree" id="ENSGT00950000183000"/>
<reference evidence="5" key="3">
    <citation type="submission" date="2025-09" db="UniProtKB">
        <authorList>
            <consortium name="Ensembl"/>
        </authorList>
    </citation>
    <scope>IDENTIFICATION</scope>
</reference>
<keyword evidence="2" id="KW-0007">Acetylation</keyword>
<evidence type="ECO:0000256" key="2">
    <source>
        <dbReference type="ARBA" id="ARBA00022990"/>
    </source>
</evidence>
<dbReference type="GO" id="GO:0030042">
    <property type="term" value="P:actin filament depolymerization"/>
    <property type="evidence" value="ECO:0007669"/>
    <property type="project" value="InterPro"/>
</dbReference>
<dbReference type="PANTHER" id="PTHR11913">
    <property type="entry name" value="COFILIN-RELATED"/>
    <property type="match status" value="1"/>
</dbReference>